<feature type="region of interest" description="Disordered" evidence="11">
    <location>
        <begin position="444"/>
        <end position="466"/>
    </location>
</feature>
<dbReference type="PROSITE" id="PS50868">
    <property type="entry name" value="POST_SET"/>
    <property type="match status" value="1"/>
</dbReference>
<dbReference type="InterPro" id="IPR034732">
    <property type="entry name" value="EPHD"/>
</dbReference>
<dbReference type="Gramene" id="Pp3c5_20190V3.2">
    <property type="protein sequence ID" value="PAC:32953548.CDS.1"/>
    <property type="gene ID" value="Pp3c5_20190"/>
</dbReference>
<evidence type="ECO:0000256" key="1">
    <source>
        <dbReference type="ARBA" id="ARBA00004123"/>
    </source>
</evidence>
<protein>
    <recommendedName>
        <fullName evidence="20">Histone-lysine N-methyltransferase ATX2</fullName>
    </recommendedName>
</protein>
<evidence type="ECO:0000259" key="15">
    <source>
        <dbReference type="PROSITE" id="PS50868"/>
    </source>
</evidence>
<dbReference type="InterPro" id="IPR003888">
    <property type="entry name" value="FYrich_N"/>
</dbReference>
<feature type="region of interest" description="Disordered" evidence="11">
    <location>
        <begin position="192"/>
        <end position="238"/>
    </location>
</feature>
<feature type="domain" description="PHD-type" evidence="16">
    <location>
        <begin position="1408"/>
        <end position="1526"/>
    </location>
</feature>
<evidence type="ECO:0000259" key="12">
    <source>
        <dbReference type="PROSITE" id="PS50016"/>
    </source>
</evidence>
<dbReference type="InterPro" id="IPR013083">
    <property type="entry name" value="Znf_RING/FYVE/PHD"/>
</dbReference>
<feature type="compositionally biased region" description="Basic and acidic residues" evidence="11">
    <location>
        <begin position="344"/>
        <end position="355"/>
    </location>
</feature>
<dbReference type="InterPro" id="IPR019786">
    <property type="entry name" value="Zinc_finger_PHD-type_CS"/>
</dbReference>
<evidence type="ECO:0000256" key="11">
    <source>
        <dbReference type="SAM" id="MobiDB-lite"/>
    </source>
</evidence>
<dbReference type="PROSITE" id="PS01359">
    <property type="entry name" value="ZF_PHD_1"/>
    <property type="match status" value="1"/>
</dbReference>
<proteinExistence type="predicted"/>
<dbReference type="InterPro" id="IPR011011">
    <property type="entry name" value="Znf_FYVE_PHD"/>
</dbReference>
<dbReference type="KEGG" id="ppp:112282574"/>
<dbReference type="PROSITE" id="PS51805">
    <property type="entry name" value="EPHD"/>
    <property type="match status" value="1"/>
</dbReference>
<dbReference type="PROSITE" id="PS51542">
    <property type="entry name" value="FYRN"/>
    <property type="match status" value="1"/>
</dbReference>
<evidence type="ECO:0000313" key="19">
    <source>
        <dbReference type="Proteomes" id="UP000006727"/>
    </source>
</evidence>
<feature type="compositionally biased region" description="Acidic residues" evidence="11">
    <location>
        <begin position="363"/>
        <end position="375"/>
    </location>
</feature>
<dbReference type="InterPro" id="IPR019787">
    <property type="entry name" value="Znf_PHD-finger"/>
</dbReference>
<dbReference type="RefSeq" id="XP_024376100.1">
    <property type="nucleotide sequence ID" value="XM_024520332.2"/>
</dbReference>
<dbReference type="GO" id="GO:0140993">
    <property type="term" value="F:histone modifying activity"/>
    <property type="evidence" value="ECO:0007669"/>
    <property type="project" value="UniProtKB-ARBA"/>
</dbReference>
<feature type="region of interest" description="Disordered" evidence="11">
    <location>
        <begin position="1145"/>
        <end position="1168"/>
    </location>
</feature>
<feature type="region of interest" description="Disordered" evidence="11">
    <location>
        <begin position="781"/>
        <end position="816"/>
    </location>
</feature>
<dbReference type="Pfam" id="PF05965">
    <property type="entry name" value="FYRC"/>
    <property type="match status" value="1"/>
</dbReference>
<sequence length="1832" mass="205843">MPVDRRQCQQYSIMRVHSTWREAFDVIGMRGMDRNGNVGTMGERSGYDSFPIVYKRKFMNLDALADPKPPRPSPILNDDCRSADFAVVQRNVSSPQQRQLTVEQFWGDQTSSKVVDRISLMNNARDEVPAVVSSPLQFEDLDFARPACENKAIMKLKPVEKRLAIDLNRNPDFEKVQIVGRKQMDRLKGMRKAGPNLEGKLPHSTSEELNKKRRMERPPNEGVKRGRYAGRYRPGKRPKLVLGRNHKLEVDYHTGAKQESPWSADFLQINGKEERAYPAVRPHMHSVERSALPVPWNEDGSSSQTQTEDDMPARIDNGQIRRVQQQGVSSEATQSETATETDSDLPRLNREDQAKRFNCNEQEKEEEEEDEDESDYDRIPIDLNVLPELLMSARSRRWKRAHGQRNESQKCRRPALKRAEIHQQLQPLDQKKAVQANQVVKSLWPLPRGPQPHDSHESLSNEGATDLVTSNPVKYVSLKHLRNPVGRKKANVQFELGESMTVVDQISKVSTVKIVQPEVPRAPLLKRMAEPRLKKSEVSPPVHLEADGVAGAKHTVVRLSSSSEETESDWEQEVNRFRAVPRPQRVEPQGQSSGFLFNRTALAAKDSGLAQPRRDVGDCSVTNKAMPGKLYTNLHVNRIERDAGFLGNVGLSGKSLLVADPSDDSETESDNELICLGVNPPKCFPTLLKASQIGINQQNGERGKSFGLLKSTYVKKPENGMSDTSNVQFSSVTLRNSSITPVSSPVSNVGGFSTSKQPVGLLSGEVERAKIIRSPQVRPLVNGVGSNRADSKFSLHPSRKDRNQKNSGGSVLQGGANDGFRHFDAAKGSEVVSEAHYSGSYSVLASSLNNPVKLRTKKPVIQNGAVVADSLVKLRTKKARNINGEVVGAQGHAVSSKMNPRTRKLTHTMQKFVTQKANRRQWREVDLSKIDPKALIGRTCKVFWPLDNDWYPGVIHDYNPQTKMHRIDYNDNEIEMVLISKERCKLKLSPEEWVELETSTRDQALNRNHLGPVEKVTLANTVEDQEKLVHGDLVWAKVKGWPMWPAFVMDEDHAAACGMEPGKKGMVPLQFFGSYDHCRFSYKKLVIFSKGLMMKFHTKCKRVVFVQGLEEVERYLKECKLPDSMSHLLDDGDGVHGVIERQRQEIEENWPEPEPEPDVQEGGGEGKRMRRRRVKRVVAFPLQLGALTILSLGNVVRDSEHFHDQQYIWPEGYTAVRSFPSAKDPDAFVEYKMQVFRDPIIQSLPTFRCTPGDDTPVEGPSPYLCWKKAFQRLRKAHMKMGKNPELDKRMQYRSAAHMFGFSNPRVSKLIQALPGARACTKFTNWTVIAPDEDVEAVLPAGYKPVHISWKHLDRCTVCYLDEEYVDNLLLQCDKCRIMVHMNCYGELELPDGDLWLCNLCRPDAPKTRPPCCLCPVTGGALKKTIDGRWAHLMCAMWIPETCLVDVKRMEPVDGINAISKERWRLTCSVCKVPYGACIKCSVNSCKTAFHPLCARSAGLYMEVLEEKLQVNGETELRLLSYCRRHKQSTSPTCDVAQPIPCAKTDCLSYQPPLTSSGCARSEPYNAAARRGRREPEALAAALAKRLFVENLPYRVTGCRQNPPLKIGDCSSKGNMGYMLWEPSKGTIGGEDLPVSTPTKSGEDVQVLSMSDKFRRMKSSLSQRLVFGKSAIHGMGVFTKQVHYANDMIIEYAGEVVRPVIADIRERRFYDSLVGAGTYMFRIDDERVVDATRAGSIAHLINHSCEPNCYSRTVTASGEDRIIIFAKRNIEIGEELTYDYRFMSKDEVLTCYCGCAGCRGSVNVVDSDGDPTKLSVPLSELIKLPATTRGHTH</sequence>
<dbReference type="SUPFAM" id="SSF63748">
    <property type="entry name" value="Tudor/PWWP/MBT"/>
    <property type="match status" value="1"/>
</dbReference>
<dbReference type="GO" id="GO:0008270">
    <property type="term" value="F:zinc ion binding"/>
    <property type="evidence" value="ECO:0007669"/>
    <property type="project" value="UniProtKB-KW"/>
</dbReference>
<dbReference type="PaxDb" id="3218-PP1S93_144V6.1"/>
<dbReference type="PROSITE" id="PS50280">
    <property type="entry name" value="SET"/>
    <property type="match status" value="1"/>
</dbReference>
<evidence type="ECO:0000256" key="3">
    <source>
        <dbReference type="ARBA" id="ARBA00022679"/>
    </source>
</evidence>
<evidence type="ECO:0000313" key="18">
    <source>
        <dbReference type="EnsemblPlants" id="PAC:32953547.CDS.1"/>
    </source>
</evidence>
<dbReference type="Pfam" id="PF00855">
    <property type="entry name" value="PWWP"/>
    <property type="match status" value="1"/>
</dbReference>
<dbReference type="InterPro" id="IPR041956">
    <property type="entry name" value="ATX1/2_ePHD"/>
</dbReference>
<dbReference type="GO" id="GO:0032259">
    <property type="term" value="P:methylation"/>
    <property type="evidence" value="ECO:0007669"/>
    <property type="project" value="UniProtKB-KW"/>
</dbReference>
<dbReference type="STRING" id="3218.A0A2K1KKF3"/>
<dbReference type="SMART" id="SM00542">
    <property type="entry name" value="FYRC"/>
    <property type="match status" value="1"/>
</dbReference>
<keyword evidence="3" id="KW-0808">Transferase</keyword>
<dbReference type="GO" id="GO:0000785">
    <property type="term" value="C:chromatin"/>
    <property type="evidence" value="ECO:0000318"/>
    <property type="project" value="GO_Central"/>
</dbReference>
<dbReference type="Pfam" id="PF00856">
    <property type="entry name" value="SET"/>
    <property type="match status" value="1"/>
</dbReference>
<dbReference type="GeneID" id="112282574"/>
<keyword evidence="8" id="KW-0156">Chromatin regulator</keyword>
<dbReference type="InterPro" id="IPR001214">
    <property type="entry name" value="SET_dom"/>
</dbReference>
<dbReference type="PANTHER" id="PTHR13793:SF140">
    <property type="entry name" value="HISTONE-LYSINE N-METHYLTRANSFERASE ATX2"/>
    <property type="match status" value="1"/>
</dbReference>
<dbReference type="GO" id="GO:0005634">
    <property type="term" value="C:nucleus"/>
    <property type="evidence" value="ECO:0007669"/>
    <property type="project" value="UniProtKB-SubCell"/>
</dbReference>
<feature type="compositionally biased region" description="Basic and acidic residues" evidence="11">
    <location>
        <begin position="205"/>
        <end position="224"/>
    </location>
</feature>
<dbReference type="SUPFAM" id="SSF82199">
    <property type="entry name" value="SET domain"/>
    <property type="match status" value="1"/>
</dbReference>
<dbReference type="Gramene" id="Pp3c5_20190V3.1">
    <property type="protein sequence ID" value="PAC:32953547.CDS.1"/>
    <property type="gene ID" value="Pp3c5_20190"/>
</dbReference>
<evidence type="ECO:0000256" key="5">
    <source>
        <dbReference type="ARBA" id="ARBA00022723"/>
    </source>
</evidence>
<feature type="domain" description="PHD-type" evidence="12">
    <location>
        <begin position="1352"/>
        <end position="1403"/>
    </location>
</feature>
<keyword evidence="4" id="KW-0949">S-adenosyl-L-methionine</keyword>
<evidence type="ECO:0000256" key="10">
    <source>
        <dbReference type="PROSITE-ProRule" id="PRU00146"/>
    </source>
</evidence>
<dbReference type="SMART" id="SM00293">
    <property type="entry name" value="PWWP"/>
    <property type="match status" value="1"/>
</dbReference>
<feature type="compositionally biased region" description="Basic residues" evidence="11">
    <location>
        <begin position="225"/>
        <end position="238"/>
    </location>
</feature>
<evidence type="ECO:0000259" key="14">
    <source>
        <dbReference type="PROSITE" id="PS50812"/>
    </source>
</evidence>
<dbReference type="GO" id="GO:0006357">
    <property type="term" value="P:regulation of transcription by RNA polymerase II"/>
    <property type="evidence" value="ECO:0000318"/>
    <property type="project" value="GO_Central"/>
</dbReference>
<dbReference type="Pfam" id="PF13831">
    <property type="entry name" value="PHD_2"/>
    <property type="match status" value="1"/>
</dbReference>
<dbReference type="InterPro" id="IPR042010">
    <property type="entry name" value="ATX1/2_PHD"/>
</dbReference>
<dbReference type="InterPro" id="IPR046341">
    <property type="entry name" value="SET_dom_sf"/>
</dbReference>
<feature type="domain" description="Post-SET" evidence="15">
    <location>
        <begin position="1786"/>
        <end position="1802"/>
    </location>
</feature>
<comment type="subcellular location">
    <subcellularLocation>
        <location evidence="1">Nucleus</location>
    </subcellularLocation>
</comment>
<dbReference type="InterPro" id="IPR001965">
    <property type="entry name" value="Znf_PHD"/>
</dbReference>
<dbReference type="SUPFAM" id="SSF57903">
    <property type="entry name" value="FYVE/PHD zinc finger"/>
    <property type="match status" value="1"/>
</dbReference>
<dbReference type="EnsemblPlants" id="Pp3c5_20190V3.1">
    <property type="protein sequence ID" value="PAC:32953547.CDS.1"/>
    <property type="gene ID" value="Pp3c5_20190"/>
</dbReference>
<keyword evidence="2" id="KW-0489">Methyltransferase</keyword>
<keyword evidence="5" id="KW-0479">Metal-binding</keyword>
<evidence type="ECO:0000256" key="6">
    <source>
        <dbReference type="ARBA" id="ARBA00022771"/>
    </source>
</evidence>
<keyword evidence="19" id="KW-1185">Reference proteome</keyword>
<feature type="region of interest" description="Disordered" evidence="11">
    <location>
        <begin position="288"/>
        <end position="380"/>
    </location>
</feature>
<dbReference type="CDD" id="cd10518">
    <property type="entry name" value="SET_SETD1-like"/>
    <property type="match status" value="1"/>
</dbReference>
<evidence type="ECO:0000256" key="4">
    <source>
        <dbReference type="ARBA" id="ARBA00022691"/>
    </source>
</evidence>
<dbReference type="CDD" id="cd20142">
    <property type="entry name" value="PWWP_AtATX1-like"/>
    <property type="match status" value="1"/>
</dbReference>
<dbReference type="InterPro" id="IPR050701">
    <property type="entry name" value="Histone_Mod_Regulator"/>
</dbReference>
<dbReference type="CDD" id="cd15662">
    <property type="entry name" value="ePHD_ATX1_2_like"/>
    <property type="match status" value="1"/>
</dbReference>
<dbReference type="PROSITE" id="PS50016">
    <property type="entry name" value="ZF_PHD_2"/>
    <property type="match status" value="1"/>
</dbReference>
<name>A0A2K1KKF3_PHYPA</name>
<keyword evidence="6 10" id="KW-0863">Zinc-finger</keyword>
<keyword evidence="9" id="KW-0539">Nucleus</keyword>
<feature type="compositionally biased region" description="Basic and acidic residues" evidence="11">
    <location>
        <begin position="789"/>
        <end position="804"/>
    </location>
</feature>
<dbReference type="SMART" id="SM00541">
    <property type="entry name" value="FYRN"/>
    <property type="match status" value="1"/>
</dbReference>
<dbReference type="EnsemblPlants" id="Pp3c5_20190V3.2">
    <property type="protein sequence ID" value="PAC:32953548.CDS.1"/>
    <property type="gene ID" value="Pp3c5_20190"/>
</dbReference>
<dbReference type="GO" id="GO:0008168">
    <property type="term" value="F:methyltransferase activity"/>
    <property type="evidence" value="ECO:0007669"/>
    <property type="project" value="UniProtKB-KW"/>
</dbReference>
<dbReference type="Pfam" id="PF05964">
    <property type="entry name" value="FYRN"/>
    <property type="match status" value="1"/>
</dbReference>
<dbReference type="Gene3D" id="3.30.160.360">
    <property type="match status" value="1"/>
</dbReference>
<dbReference type="OrthoDB" id="308383at2759"/>
<dbReference type="Proteomes" id="UP000006727">
    <property type="component" value="Chromosome 5"/>
</dbReference>
<gene>
    <name evidence="18" type="primary">LOC112282574</name>
    <name evidence="17" type="ORF">PHYPA_007920</name>
</gene>
<evidence type="ECO:0000256" key="7">
    <source>
        <dbReference type="ARBA" id="ARBA00022833"/>
    </source>
</evidence>
<feature type="domain" description="SET" evidence="13">
    <location>
        <begin position="1662"/>
        <end position="1780"/>
    </location>
</feature>
<reference evidence="17 19" key="2">
    <citation type="journal article" date="2018" name="Plant J.">
        <title>The Physcomitrella patens chromosome-scale assembly reveals moss genome structure and evolution.</title>
        <authorList>
            <person name="Lang D."/>
            <person name="Ullrich K.K."/>
            <person name="Murat F."/>
            <person name="Fuchs J."/>
            <person name="Jenkins J."/>
            <person name="Haas F.B."/>
            <person name="Piednoel M."/>
            <person name="Gundlach H."/>
            <person name="Van Bel M."/>
            <person name="Meyberg R."/>
            <person name="Vives C."/>
            <person name="Morata J."/>
            <person name="Symeonidi A."/>
            <person name="Hiss M."/>
            <person name="Muchero W."/>
            <person name="Kamisugi Y."/>
            <person name="Saleh O."/>
            <person name="Blanc G."/>
            <person name="Decker E.L."/>
            <person name="van Gessel N."/>
            <person name="Grimwood J."/>
            <person name="Hayes R.D."/>
            <person name="Graham S.W."/>
            <person name="Gunter L.E."/>
            <person name="McDaniel S.F."/>
            <person name="Hoernstein S.N.W."/>
            <person name="Larsson A."/>
            <person name="Li F.W."/>
            <person name="Perroud P.F."/>
            <person name="Phillips J."/>
            <person name="Ranjan P."/>
            <person name="Rokshar D.S."/>
            <person name="Rothfels C.J."/>
            <person name="Schneider L."/>
            <person name="Shu S."/>
            <person name="Stevenson D.W."/>
            <person name="Thummler F."/>
            <person name="Tillich M."/>
            <person name="Villarreal Aguilar J.C."/>
            <person name="Widiez T."/>
            <person name="Wong G.K."/>
            <person name="Wymore A."/>
            <person name="Zhang Y."/>
            <person name="Zimmer A.D."/>
            <person name="Quatrano R.S."/>
            <person name="Mayer K.F.X."/>
            <person name="Goodstein D."/>
            <person name="Casacuberta J.M."/>
            <person name="Vandepoele K."/>
            <person name="Reski R."/>
            <person name="Cuming A.C."/>
            <person name="Tuskan G.A."/>
            <person name="Maumus F."/>
            <person name="Salse J."/>
            <person name="Schmutz J."/>
            <person name="Rensing S.A."/>
        </authorList>
    </citation>
    <scope>NUCLEOTIDE SEQUENCE [LARGE SCALE GENOMIC DNA]</scope>
    <source>
        <strain evidence="18 19">cv. Gransden 2004</strain>
    </source>
</reference>
<evidence type="ECO:0000256" key="8">
    <source>
        <dbReference type="ARBA" id="ARBA00022853"/>
    </source>
</evidence>
<reference evidence="18" key="3">
    <citation type="submission" date="2020-12" db="UniProtKB">
        <authorList>
            <consortium name="EnsemblPlants"/>
        </authorList>
    </citation>
    <scope>IDENTIFICATION</scope>
</reference>
<dbReference type="FunCoup" id="A0A2K1KKF3">
    <property type="interactions" value="1331"/>
</dbReference>
<dbReference type="SMART" id="SM00317">
    <property type="entry name" value="SET"/>
    <property type="match status" value="1"/>
</dbReference>
<accession>A0A2K1KKF3</accession>
<dbReference type="Pfam" id="PF13832">
    <property type="entry name" value="zf-HC5HC2H_2"/>
    <property type="match status" value="1"/>
</dbReference>
<dbReference type="CDD" id="cd15494">
    <property type="entry name" value="PHD_ATX1_2_like"/>
    <property type="match status" value="1"/>
</dbReference>
<feature type="compositionally biased region" description="Acidic residues" evidence="11">
    <location>
        <begin position="1147"/>
        <end position="1159"/>
    </location>
</feature>
<evidence type="ECO:0000259" key="16">
    <source>
        <dbReference type="PROSITE" id="PS51805"/>
    </source>
</evidence>
<evidence type="ECO:0000256" key="2">
    <source>
        <dbReference type="ARBA" id="ARBA00022603"/>
    </source>
</evidence>
<organism evidence="17">
    <name type="scientific">Physcomitrium patens</name>
    <name type="common">Spreading-leaved earth moss</name>
    <name type="synonym">Physcomitrella patens</name>
    <dbReference type="NCBI Taxonomy" id="3218"/>
    <lineage>
        <taxon>Eukaryota</taxon>
        <taxon>Viridiplantae</taxon>
        <taxon>Streptophyta</taxon>
        <taxon>Embryophyta</taxon>
        <taxon>Bryophyta</taxon>
        <taxon>Bryophytina</taxon>
        <taxon>Bryopsida</taxon>
        <taxon>Funariidae</taxon>
        <taxon>Funariales</taxon>
        <taxon>Funariaceae</taxon>
        <taxon>Physcomitrium</taxon>
    </lineage>
</organism>
<dbReference type="CDD" id="cd20404">
    <property type="entry name" value="Tudor_Agenet_AtEML-like"/>
    <property type="match status" value="1"/>
</dbReference>
<dbReference type="InterPro" id="IPR003616">
    <property type="entry name" value="Post-SET_dom"/>
</dbReference>
<dbReference type="PROSITE" id="PS51543">
    <property type="entry name" value="FYRC"/>
    <property type="match status" value="1"/>
</dbReference>
<dbReference type="Gene3D" id="2.30.30.140">
    <property type="match status" value="2"/>
</dbReference>
<evidence type="ECO:0008006" key="20">
    <source>
        <dbReference type="Google" id="ProtNLM"/>
    </source>
</evidence>
<feature type="domain" description="PWWP" evidence="14">
    <location>
        <begin position="1030"/>
        <end position="1091"/>
    </location>
</feature>
<evidence type="ECO:0000259" key="13">
    <source>
        <dbReference type="PROSITE" id="PS50280"/>
    </source>
</evidence>
<reference evidence="17 19" key="1">
    <citation type="journal article" date="2008" name="Science">
        <title>The Physcomitrella genome reveals evolutionary insights into the conquest of land by plants.</title>
        <authorList>
            <person name="Rensing S."/>
            <person name="Lang D."/>
            <person name="Zimmer A."/>
            <person name="Terry A."/>
            <person name="Salamov A."/>
            <person name="Shapiro H."/>
            <person name="Nishiyama T."/>
            <person name="Perroud P.-F."/>
            <person name="Lindquist E."/>
            <person name="Kamisugi Y."/>
            <person name="Tanahashi T."/>
            <person name="Sakakibara K."/>
            <person name="Fujita T."/>
            <person name="Oishi K."/>
            <person name="Shin-I T."/>
            <person name="Kuroki Y."/>
            <person name="Toyoda A."/>
            <person name="Suzuki Y."/>
            <person name="Hashimoto A."/>
            <person name="Yamaguchi K."/>
            <person name="Sugano A."/>
            <person name="Kohara Y."/>
            <person name="Fujiyama A."/>
            <person name="Anterola A."/>
            <person name="Aoki S."/>
            <person name="Ashton N."/>
            <person name="Barbazuk W.B."/>
            <person name="Barker E."/>
            <person name="Bennetzen J."/>
            <person name="Bezanilla M."/>
            <person name="Blankenship R."/>
            <person name="Cho S.H."/>
            <person name="Dutcher S."/>
            <person name="Estelle M."/>
            <person name="Fawcett J.A."/>
            <person name="Gundlach H."/>
            <person name="Hanada K."/>
            <person name="Heyl A."/>
            <person name="Hicks K.A."/>
            <person name="Hugh J."/>
            <person name="Lohr M."/>
            <person name="Mayer K."/>
            <person name="Melkozernov A."/>
            <person name="Murata T."/>
            <person name="Nelson D."/>
            <person name="Pils B."/>
            <person name="Prigge M."/>
            <person name="Reiss B."/>
            <person name="Renner T."/>
            <person name="Rombauts S."/>
            <person name="Rushton P."/>
            <person name="Sanderfoot A."/>
            <person name="Schween G."/>
            <person name="Shiu S.-H."/>
            <person name="Stueber K."/>
            <person name="Theodoulou F.L."/>
            <person name="Tu H."/>
            <person name="Van de Peer Y."/>
            <person name="Verrier P.J."/>
            <person name="Waters E."/>
            <person name="Wood A."/>
            <person name="Yang L."/>
            <person name="Cove D."/>
            <person name="Cuming A."/>
            <person name="Hasebe M."/>
            <person name="Lucas S."/>
            <person name="Mishler D.B."/>
            <person name="Reski R."/>
            <person name="Grigoriev I."/>
            <person name="Quatrano R.S."/>
            <person name="Boore J.L."/>
        </authorList>
    </citation>
    <scope>NUCLEOTIDE SEQUENCE [LARGE SCALE GENOMIC DNA]</scope>
    <source>
        <strain evidence="18 19">cv. Gransden 2004</strain>
    </source>
</reference>
<evidence type="ECO:0000313" key="17">
    <source>
        <dbReference type="EMBL" id="PNR54243.1"/>
    </source>
</evidence>
<evidence type="ECO:0000256" key="9">
    <source>
        <dbReference type="ARBA" id="ARBA00023242"/>
    </source>
</evidence>
<keyword evidence="7" id="KW-0862">Zinc</keyword>
<dbReference type="PROSITE" id="PS50812">
    <property type="entry name" value="PWWP"/>
    <property type="match status" value="1"/>
</dbReference>
<dbReference type="EMBL" id="ABEU02000005">
    <property type="protein sequence ID" value="PNR54243.1"/>
    <property type="molecule type" value="Genomic_DNA"/>
</dbReference>
<feature type="compositionally biased region" description="Low complexity" evidence="11">
    <location>
        <begin position="329"/>
        <end position="340"/>
    </location>
</feature>
<dbReference type="SMART" id="SM00249">
    <property type="entry name" value="PHD"/>
    <property type="match status" value="2"/>
</dbReference>
<dbReference type="Gene3D" id="3.30.40.10">
    <property type="entry name" value="Zinc/RING finger domain, C3HC4 (zinc finger)"/>
    <property type="match status" value="2"/>
</dbReference>
<dbReference type="Gene3D" id="2.170.270.10">
    <property type="entry name" value="SET domain"/>
    <property type="match status" value="1"/>
</dbReference>
<dbReference type="InterPro" id="IPR003889">
    <property type="entry name" value="FYrich_C"/>
</dbReference>
<dbReference type="PANTHER" id="PTHR13793">
    <property type="entry name" value="PHD FINGER PROTEINS"/>
    <property type="match status" value="1"/>
</dbReference>
<dbReference type="InterPro" id="IPR000313">
    <property type="entry name" value="PWWP_dom"/>
</dbReference>